<proteinExistence type="predicted"/>
<dbReference type="EMBL" id="KY684083">
    <property type="protein sequence ID" value="ARF08540.1"/>
    <property type="molecule type" value="Genomic_DNA"/>
</dbReference>
<keyword evidence="1" id="KW-0175">Coiled coil</keyword>
<protein>
    <submittedName>
        <fullName evidence="2">Uncharacterized protein</fullName>
    </submittedName>
</protein>
<evidence type="ECO:0000256" key="1">
    <source>
        <dbReference type="SAM" id="Coils"/>
    </source>
</evidence>
<name>A0A1V0SA01_9VIRU</name>
<feature type="coiled-coil region" evidence="1">
    <location>
        <begin position="44"/>
        <end position="121"/>
    </location>
</feature>
<organism evidence="2">
    <name type="scientific">Catovirus CTV1</name>
    <dbReference type="NCBI Taxonomy" id="1977631"/>
    <lineage>
        <taxon>Viruses</taxon>
        <taxon>Varidnaviria</taxon>
        <taxon>Bamfordvirae</taxon>
        <taxon>Nucleocytoviricota</taxon>
        <taxon>Megaviricetes</taxon>
        <taxon>Imitervirales</taxon>
        <taxon>Mimiviridae</taxon>
        <taxon>Klosneuvirinae</taxon>
        <taxon>Catovirus</taxon>
    </lineage>
</organism>
<reference evidence="2" key="1">
    <citation type="journal article" date="2017" name="Science">
        <title>Giant viruses with an expanded complement of translation system components.</title>
        <authorList>
            <person name="Schulz F."/>
            <person name="Yutin N."/>
            <person name="Ivanova N.N."/>
            <person name="Ortega D.R."/>
            <person name="Lee T.K."/>
            <person name="Vierheilig J."/>
            <person name="Daims H."/>
            <person name="Horn M."/>
            <person name="Wagner M."/>
            <person name="Jensen G.J."/>
            <person name="Kyrpides N.C."/>
            <person name="Koonin E.V."/>
            <person name="Woyke T."/>
        </authorList>
    </citation>
    <scope>NUCLEOTIDE SEQUENCE</scope>
    <source>
        <strain evidence="2">CTV1</strain>
    </source>
</reference>
<evidence type="ECO:0000313" key="2">
    <source>
        <dbReference type="EMBL" id="ARF08540.1"/>
    </source>
</evidence>
<accession>A0A1V0SA01</accession>
<sequence length="344" mass="40645">MKYRCNVCEYETDCRVSWHKHKKTAKHHKNVNSKIISQKDEDSVSKKDHEIELLKQKLESIETDKKKLETQLKKTEKLLNQSKKEYDQSKKEFDKKLTTTVENYKNELVLIEQKFQSTIEKCENHINTLQVENNYHKQLINSAGGIIKKSMGTLSYLLVNYNSAPCLNSLSDYSIISKDVELLIKELIYHHNKNNLGKYLGDFLVKQYKKDNPELQALWNSDTERLNYFIRELHNMKHDNNQENNNAELDIQWIIDRKGLKVTNRIINPLLDYISNLNKNYLTKQNLDDERLSAQKLEQLVKNMYTVKQINNDIHNNVLSQDINKYIAPHFYLNKIDKKAITKT</sequence>
<gene>
    <name evidence="2" type="ORF">Catovirus_1_590</name>
</gene>